<dbReference type="AlphaFoldDB" id="A0A290QIY3"/>
<sequence>MSWSLRFSVCAVVCAAGFLPAARADVVGKDGKIHVTYWEKWVSFEGVAMQATVDAFNRSQDKVVVEYFPTSQVDRKVLVAAAGGDPPDVAGLWVQNIASFADAGALMPLDEFIREDGMTSDAWLARYYPPFAHICAYRGQVFAGISTPAMIALHWNKTLFREAGLDPERPPRTVEELDDFARKLTKRDAQTGRITQLGFLPQEPGWWPWIFARWFGGELFDGESITVGTDARNLAAMRWVARYTEENGRDEVRTFASGFGGQALNAQSAFMNGKIAMVFQGVWFDNYIRQYKPGLDYGVGPWPEAVAGVKDFAMAEADVLVIPRGAKNPRAAWEFIKFANTSNAAAKTREDLTGIELTCFLQAKSSPLREWSPFFEKRHPHPFIGIFRELSASPHAVSVPQVGLWQEYNREFMAVFEQTRTLMAKPEAALAECQARVSASWERYKRSLERQRRAADAKEARR</sequence>
<reference evidence="4 5" key="1">
    <citation type="submission" date="2017-09" db="EMBL/GenBank/DDBJ databases">
        <title>Complete genome sequence of Verrucomicrobial strain HZ-65, isolated from freshwater.</title>
        <authorList>
            <person name="Choi A."/>
        </authorList>
    </citation>
    <scope>NUCLEOTIDE SEQUENCE [LARGE SCALE GENOMIC DNA]</scope>
    <source>
        <strain evidence="4 5">HZ-65</strain>
    </source>
</reference>
<protein>
    <recommendedName>
        <fullName evidence="6">ABC transporter substrate-binding protein</fullName>
    </recommendedName>
</protein>
<evidence type="ECO:0000256" key="1">
    <source>
        <dbReference type="ARBA" id="ARBA00004418"/>
    </source>
</evidence>
<evidence type="ECO:0000313" key="5">
    <source>
        <dbReference type="Proteomes" id="UP000217265"/>
    </source>
</evidence>
<gene>
    <name evidence="4" type="ORF">CMV30_07720</name>
</gene>
<dbReference type="InterPro" id="IPR006059">
    <property type="entry name" value="SBP"/>
</dbReference>
<dbReference type="KEGG" id="vbh:CMV30_07720"/>
<dbReference type="PANTHER" id="PTHR43649:SF12">
    <property type="entry name" value="DIACETYLCHITOBIOSE BINDING PROTEIN DASA"/>
    <property type="match status" value="1"/>
</dbReference>
<dbReference type="SUPFAM" id="SSF53850">
    <property type="entry name" value="Periplasmic binding protein-like II"/>
    <property type="match status" value="1"/>
</dbReference>
<feature type="chain" id="PRO_5012290260" description="ABC transporter substrate-binding protein" evidence="3">
    <location>
        <begin position="25"/>
        <end position="462"/>
    </location>
</feature>
<dbReference type="GO" id="GO:0042597">
    <property type="term" value="C:periplasmic space"/>
    <property type="evidence" value="ECO:0007669"/>
    <property type="project" value="UniProtKB-SubCell"/>
</dbReference>
<comment type="subcellular location">
    <subcellularLocation>
        <location evidence="1">Periplasm</location>
    </subcellularLocation>
</comment>
<evidence type="ECO:0000313" key="4">
    <source>
        <dbReference type="EMBL" id="ATC63842.1"/>
    </source>
</evidence>
<keyword evidence="3" id="KW-0732">Signal</keyword>
<dbReference type="InterPro" id="IPR050490">
    <property type="entry name" value="Bact_solute-bd_prot1"/>
</dbReference>
<dbReference type="Pfam" id="PF01547">
    <property type="entry name" value="SBP_bac_1"/>
    <property type="match status" value="1"/>
</dbReference>
<evidence type="ECO:0008006" key="6">
    <source>
        <dbReference type="Google" id="ProtNLM"/>
    </source>
</evidence>
<dbReference type="Gene3D" id="3.40.190.10">
    <property type="entry name" value="Periplasmic binding protein-like II"/>
    <property type="match status" value="2"/>
</dbReference>
<comment type="similarity">
    <text evidence="2">Belongs to the bacterial solute-binding protein 1 family.</text>
</comment>
<organism evidence="4 5">
    <name type="scientific">Nibricoccus aquaticus</name>
    <dbReference type="NCBI Taxonomy" id="2576891"/>
    <lineage>
        <taxon>Bacteria</taxon>
        <taxon>Pseudomonadati</taxon>
        <taxon>Verrucomicrobiota</taxon>
        <taxon>Opitutia</taxon>
        <taxon>Opitutales</taxon>
        <taxon>Opitutaceae</taxon>
        <taxon>Nibricoccus</taxon>
    </lineage>
</organism>
<dbReference type="OrthoDB" id="9795467at2"/>
<dbReference type="PANTHER" id="PTHR43649">
    <property type="entry name" value="ARABINOSE-BINDING PROTEIN-RELATED"/>
    <property type="match status" value="1"/>
</dbReference>
<name>A0A290QIY3_9BACT</name>
<dbReference type="Proteomes" id="UP000217265">
    <property type="component" value="Chromosome"/>
</dbReference>
<proteinExistence type="inferred from homology"/>
<evidence type="ECO:0000256" key="2">
    <source>
        <dbReference type="ARBA" id="ARBA00008520"/>
    </source>
</evidence>
<keyword evidence="5" id="KW-1185">Reference proteome</keyword>
<dbReference type="EMBL" id="CP023344">
    <property type="protein sequence ID" value="ATC63842.1"/>
    <property type="molecule type" value="Genomic_DNA"/>
</dbReference>
<evidence type="ECO:0000256" key="3">
    <source>
        <dbReference type="SAM" id="SignalP"/>
    </source>
</evidence>
<feature type="signal peptide" evidence="3">
    <location>
        <begin position="1"/>
        <end position="24"/>
    </location>
</feature>
<dbReference type="RefSeq" id="WP_096055474.1">
    <property type="nucleotide sequence ID" value="NZ_CP023344.1"/>
</dbReference>
<accession>A0A290QIY3</accession>
<dbReference type="CDD" id="cd14748">
    <property type="entry name" value="PBP2_UgpB"/>
    <property type="match status" value="1"/>
</dbReference>